<reference evidence="2" key="1">
    <citation type="journal article" date="2023" name="Hortic. Res.">
        <title>A chromosome-level phased genome enabling allele-level studies in sweet orange: a case study on citrus Huanglongbing tolerance.</title>
        <authorList>
            <person name="Wu B."/>
            <person name="Yu Q."/>
            <person name="Deng Z."/>
            <person name="Duan Y."/>
            <person name="Luo F."/>
            <person name="Gmitter F. Jr."/>
        </authorList>
    </citation>
    <scope>NUCLEOTIDE SEQUENCE [LARGE SCALE GENOMIC DNA]</scope>
    <source>
        <strain evidence="2">cv. Valencia</strain>
    </source>
</reference>
<gene>
    <name evidence="1" type="ORF">KPL71_024274</name>
</gene>
<organism evidence="1 2">
    <name type="scientific">Citrus sinensis</name>
    <name type="common">Sweet orange</name>
    <name type="synonym">Citrus aurantium var. sinensis</name>
    <dbReference type="NCBI Taxonomy" id="2711"/>
    <lineage>
        <taxon>Eukaryota</taxon>
        <taxon>Viridiplantae</taxon>
        <taxon>Streptophyta</taxon>
        <taxon>Embryophyta</taxon>
        <taxon>Tracheophyta</taxon>
        <taxon>Spermatophyta</taxon>
        <taxon>Magnoliopsida</taxon>
        <taxon>eudicotyledons</taxon>
        <taxon>Gunneridae</taxon>
        <taxon>Pentapetalae</taxon>
        <taxon>rosids</taxon>
        <taxon>malvids</taxon>
        <taxon>Sapindales</taxon>
        <taxon>Rutaceae</taxon>
        <taxon>Aurantioideae</taxon>
        <taxon>Citrus</taxon>
    </lineage>
</organism>
<keyword evidence="2" id="KW-1185">Reference proteome</keyword>
<evidence type="ECO:0000313" key="2">
    <source>
        <dbReference type="Proteomes" id="UP000829398"/>
    </source>
</evidence>
<sequence length="176" mass="20841">MDAEAIVRIPLPRRPIRDEIIWLYDRKGQYTVKSGYQITLSLKFSASSTSSKVAKNQWNIIWLLTLSENIRIFSWRAAKNLLPSVENLWKRKVIQEPLCQICKNRLETVFHALVRCKVTKKIWKITRFEDDLKGSVEQDILSLLIGLKQRRSKDDIELLVSILWMIWNARNNWLFK</sequence>
<protein>
    <submittedName>
        <fullName evidence="1">Zf-RVT domain-containing protein</fullName>
    </submittedName>
</protein>
<dbReference type="EMBL" id="CM039177">
    <property type="protein sequence ID" value="KAH9699249.1"/>
    <property type="molecule type" value="Genomic_DNA"/>
</dbReference>
<evidence type="ECO:0000313" key="1">
    <source>
        <dbReference type="EMBL" id="KAH9699249.1"/>
    </source>
</evidence>
<dbReference type="Proteomes" id="UP000829398">
    <property type="component" value="Chromosome 8"/>
</dbReference>
<proteinExistence type="predicted"/>
<comment type="caution">
    <text evidence="1">The sequence shown here is derived from an EMBL/GenBank/DDBJ whole genome shotgun (WGS) entry which is preliminary data.</text>
</comment>
<name>A0ACB8IQ95_CITSI</name>
<accession>A0ACB8IQ95</accession>